<feature type="region of interest" description="Disordered" evidence="1">
    <location>
        <begin position="74"/>
        <end position="96"/>
    </location>
</feature>
<dbReference type="SUPFAM" id="SSF100895">
    <property type="entry name" value="Kazal-type serine protease inhibitors"/>
    <property type="match status" value="1"/>
</dbReference>
<evidence type="ECO:0000256" key="1">
    <source>
        <dbReference type="SAM" id="MobiDB-lite"/>
    </source>
</evidence>
<evidence type="ECO:0000313" key="3">
    <source>
        <dbReference type="EMBL" id="KPJ07883.1"/>
    </source>
</evidence>
<dbReference type="PROSITE" id="PS51465">
    <property type="entry name" value="KAZAL_2"/>
    <property type="match status" value="1"/>
</dbReference>
<reference evidence="3 4" key="1">
    <citation type="journal article" date="2015" name="Nat. Commun.">
        <title>Outbred genome sequencing and CRISPR/Cas9 gene editing in butterflies.</title>
        <authorList>
            <person name="Li X."/>
            <person name="Fan D."/>
            <person name="Zhang W."/>
            <person name="Liu G."/>
            <person name="Zhang L."/>
            <person name="Zhao L."/>
            <person name="Fang X."/>
            <person name="Chen L."/>
            <person name="Dong Y."/>
            <person name="Chen Y."/>
            <person name="Ding Y."/>
            <person name="Zhao R."/>
            <person name="Feng M."/>
            <person name="Zhu Y."/>
            <person name="Feng Y."/>
            <person name="Jiang X."/>
            <person name="Zhu D."/>
            <person name="Xiang H."/>
            <person name="Feng X."/>
            <person name="Li S."/>
            <person name="Wang J."/>
            <person name="Zhang G."/>
            <person name="Kronforst M.R."/>
            <person name="Wang W."/>
        </authorList>
    </citation>
    <scope>NUCLEOTIDE SEQUENCE [LARGE SCALE GENOMIC DNA]</scope>
    <source>
        <strain evidence="3">Ya'a_city_454_Pm</strain>
        <tissue evidence="3">Whole body</tissue>
    </source>
</reference>
<sequence length="148" mass="16512">MFRKYENKYAIIVVIYSQAAALYCPLRSPVCATDGKTYPTVCHLKLVAAEVSDLQVLHDGPCYLAINKNDGFREKNNNLKRTEDKNETTRNNKKENDRAVLLETTRDLLLLVECTAPRQNGTVLAVSGRLENTSTALSTALSHRSVLV</sequence>
<dbReference type="SMART" id="SM00280">
    <property type="entry name" value="KAZAL"/>
    <property type="match status" value="1"/>
</dbReference>
<proteinExistence type="predicted"/>
<evidence type="ECO:0000259" key="2">
    <source>
        <dbReference type="PROSITE" id="PS51465"/>
    </source>
</evidence>
<dbReference type="InterPro" id="IPR036058">
    <property type="entry name" value="Kazal_dom_sf"/>
</dbReference>
<organism evidence="3 4">
    <name type="scientific">Papilio machaon</name>
    <name type="common">Old World swallowtail butterfly</name>
    <dbReference type="NCBI Taxonomy" id="76193"/>
    <lineage>
        <taxon>Eukaryota</taxon>
        <taxon>Metazoa</taxon>
        <taxon>Ecdysozoa</taxon>
        <taxon>Arthropoda</taxon>
        <taxon>Hexapoda</taxon>
        <taxon>Insecta</taxon>
        <taxon>Pterygota</taxon>
        <taxon>Neoptera</taxon>
        <taxon>Endopterygota</taxon>
        <taxon>Lepidoptera</taxon>
        <taxon>Glossata</taxon>
        <taxon>Ditrysia</taxon>
        <taxon>Papilionoidea</taxon>
        <taxon>Papilionidae</taxon>
        <taxon>Papilioninae</taxon>
        <taxon>Papilio</taxon>
    </lineage>
</organism>
<keyword evidence="4" id="KW-1185">Reference proteome</keyword>
<dbReference type="EMBL" id="KQ461175">
    <property type="protein sequence ID" value="KPJ07883.1"/>
    <property type="molecule type" value="Genomic_DNA"/>
</dbReference>
<dbReference type="Proteomes" id="UP000053240">
    <property type="component" value="Unassembled WGS sequence"/>
</dbReference>
<gene>
    <name evidence="3" type="ORF">RR48_12725</name>
</gene>
<dbReference type="CDD" id="cd00104">
    <property type="entry name" value="KAZAL_FS"/>
    <property type="match status" value="1"/>
</dbReference>
<dbReference type="Gene3D" id="3.30.60.30">
    <property type="match status" value="1"/>
</dbReference>
<dbReference type="AlphaFoldDB" id="A0A194QQV0"/>
<evidence type="ECO:0000313" key="4">
    <source>
        <dbReference type="Proteomes" id="UP000053240"/>
    </source>
</evidence>
<dbReference type="InterPro" id="IPR002350">
    <property type="entry name" value="Kazal_dom"/>
</dbReference>
<dbReference type="InParanoid" id="A0A194QQV0"/>
<accession>A0A194QQV0</accession>
<protein>
    <recommendedName>
        <fullName evidence="2">Kazal-like domain-containing protein</fullName>
    </recommendedName>
</protein>
<feature type="domain" description="Kazal-like" evidence="2">
    <location>
        <begin position="28"/>
        <end position="64"/>
    </location>
</feature>
<name>A0A194QQV0_PAPMA</name>
<dbReference type="Pfam" id="PF07648">
    <property type="entry name" value="Kazal_2"/>
    <property type="match status" value="1"/>
</dbReference>